<feature type="compositionally biased region" description="Low complexity" evidence="2">
    <location>
        <begin position="130"/>
        <end position="143"/>
    </location>
</feature>
<feature type="region of interest" description="Disordered" evidence="2">
    <location>
        <begin position="125"/>
        <end position="152"/>
    </location>
</feature>
<feature type="domain" description="Prolamin-like" evidence="3">
    <location>
        <begin position="56"/>
        <end position="99"/>
    </location>
</feature>
<protein>
    <recommendedName>
        <fullName evidence="3">Prolamin-like domain-containing protein</fullName>
    </recommendedName>
</protein>
<dbReference type="OrthoDB" id="1862203at2759"/>
<evidence type="ECO:0000313" key="5">
    <source>
        <dbReference type="EMBL" id="KAB1208951.1"/>
    </source>
</evidence>
<accession>A0A6A1V7W3</accession>
<feature type="compositionally biased region" description="Pro residues" evidence="2">
    <location>
        <begin position="248"/>
        <end position="257"/>
    </location>
</feature>
<evidence type="ECO:0000256" key="2">
    <source>
        <dbReference type="SAM" id="MobiDB-lite"/>
    </source>
</evidence>
<dbReference type="EMBL" id="RXIC02000024">
    <property type="protein sequence ID" value="KAB1208951.1"/>
    <property type="molecule type" value="Genomic_DNA"/>
</dbReference>
<name>A0A6A1V7W3_9ROSI</name>
<dbReference type="AlphaFoldDB" id="A0A6A1V7W3"/>
<feature type="region of interest" description="Disordered" evidence="2">
    <location>
        <begin position="240"/>
        <end position="268"/>
    </location>
</feature>
<dbReference type="PROSITE" id="PS51257">
    <property type="entry name" value="PROKAR_LIPOPROTEIN"/>
    <property type="match status" value="1"/>
</dbReference>
<gene>
    <name evidence="5" type="ORF">CJ030_MR6G001690</name>
    <name evidence="4" type="ORF">CJ030_MR6G001699</name>
</gene>
<evidence type="ECO:0000256" key="1">
    <source>
        <dbReference type="ARBA" id="ARBA00022729"/>
    </source>
</evidence>
<organism evidence="4 6">
    <name type="scientific">Morella rubra</name>
    <name type="common">Chinese bayberry</name>
    <dbReference type="NCBI Taxonomy" id="262757"/>
    <lineage>
        <taxon>Eukaryota</taxon>
        <taxon>Viridiplantae</taxon>
        <taxon>Streptophyta</taxon>
        <taxon>Embryophyta</taxon>
        <taxon>Tracheophyta</taxon>
        <taxon>Spermatophyta</taxon>
        <taxon>Magnoliopsida</taxon>
        <taxon>eudicotyledons</taxon>
        <taxon>Gunneridae</taxon>
        <taxon>Pentapetalae</taxon>
        <taxon>rosids</taxon>
        <taxon>fabids</taxon>
        <taxon>Fagales</taxon>
        <taxon>Myricaceae</taxon>
        <taxon>Morella</taxon>
    </lineage>
</organism>
<reference evidence="4 6" key="2">
    <citation type="journal article" date="2019" name="Plant Biotechnol. J.">
        <title>The red bayberry genome and genetic basis of sex determination.</title>
        <authorList>
            <person name="Jia H.M."/>
            <person name="Jia H.J."/>
            <person name="Cai Q.L."/>
            <person name="Wang Y."/>
            <person name="Zhao H.B."/>
            <person name="Yang W.F."/>
            <person name="Wang G.Y."/>
            <person name="Li Y.H."/>
            <person name="Zhan D.L."/>
            <person name="Shen Y.T."/>
            <person name="Niu Q.F."/>
            <person name="Chang L."/>
            <person name="Qiu J."/>
            <person name="Zhao L."/>
            <person name="Xie H.B."/>
            <person name="Fu W.Y."/>
            <person name="Jin J."/>
            <person name="Li X.W."/>
            <person name="Jiao Y."/>
            <person name="Zhou C.C."/>
            <person name="Tu T."/>
            <person name="Chai C.Y."/>
            <person name="Gao J.L."/>
            <person name="Fan L.J."/>
            <person name="van de Weg E."/>
            <person name="Wang J.Y."/>
            <person name="Gao Z.S."/>
        </authorList>
    </citation>
    <scope>NUCLEOTIDE SEQUENCE [LARGE SCALE GENOMIC DNA]</scope>
    <source>
        <tissue evidence="4">Leaves</tissue>
    </source>
</reference>
<reference evidence="4" key="3">
    <citation type="submission" date="2019-09" db="EMBL/GenBank/DDBJ databases">
        <authorList>
            <person name="Gao Z."/>
        </authorList>
    </citation>
    <scope>NUCLEOTIDE SEQUENCE</scope>
    <source>
        <tissue evidence="4">Leaves</tissue>
    </source>
</reference>
<keyword evidence="1" id="KW-0732">Signal</keyword>
<evidence type="ECO:0000259" key="3">
    <source>
        <dbReference type="Pfam" id="PF05617"/>
    </source>
</evidence>
<dbReference type="InterPro" id="IPR008502">
    <property type="entry name" value="Prolamin-like"/>
</dbReference>
<dbReference type="EMBL" id="RXIC02000024">
    <property type="protein sequence ID" value="KAB1208942.1"/>
    <property type="molecule type" value="Genomic_DNA"/>
</dbReference>
<keyword evidence="6" id="KW-1185">Reference proteome</keyword>
<dbReference type="Proteomes" id="UP000516437">
    <property type="component" value="Chromosome 6"/>
</dbReference>
<evidence type="ECO:0000313" key="6">
    <source>
        <dbReference type="Proteomes" id="UP000516437"/>
    </source>
</evidence>
<sequence>MKKDLVVAIIFFVICSATFSCLARNLGSVELQTRDDHLVHGGDLDDELFLGVENEECYSSLSMIKPCVAEIISAVLSLNFLGIGPACCEALVGIPNYCLGRHPYLRGPLLMDHCSSLSPNPPAFFPAPRTPSQSPSTPSTSSDLPPPSTFIPPQRLPLPSVPDFVPTYEGCGDVFNQTTRCWNLDPIYKTCCYANRRKGIDCDTKKPFDRITEFCCVEPIDFRRGNGRCQRIPTPTYNMSDHPYDWSPAPPSPPVHKPPAHKPSAKVPPHMSKDFIPPEALPLPKVDSYTGDCGGDNEGRVHRFWNIDSNDKAFCLIKRNRGIGCASGKPYDRRMEFCCLIRSDPQGFVEAAPCSWINTPKYYED</sequence>
<dbReference type="Pfam" id="PF05617">
    <property type="entry name" value="Prolamin_like"/>
    <property type="match status" value="1"/>
</dbReference>
<reference evidence="4" key="1">
    <citation type="submission" date="2018-07" db="EMBL/GenBank/DDBJ databases">
        <authorList>
            <person name="Gao Z.-S."/>
            <person name="Jia H.-M."/>
            <person name="Jia H.-J."/>
            <person name="Cai Q.-L."/>
            <person name="Wang Y."/>
            <person name="Zhao H.-B."/>
        </authorList>
    </citation>
    <scope>NUCLEOTIDE SEQUENCE</scope>
    <source>
        <tissue evidence="4">Leaves</tissue>
    </source>
</reference>
<comment type="caution">
    <text evidence="4">The sequence shown here is derived from an EMBL/GenBank/DDBJ whole genome shotgun (WGS) entry which is preliminary data.</text>
</comment>
<proteinExistence type="predicted"/>
<evidence type="ECO:0000313" key="4">
    <source>
        <dbReference type="EMBL" id="KAB1208942.1"/>
    </source>
</evidence>